<protein>
    <recommendedName>
        <fullName evidence="3">Four helix bundle protein</fullName>
    </recommendedName>
</protein>
<dbReference type="STRING" id="1801766.A2997_01280"/>
<evidence type="ECO:0008006" key="3">
    <source>
        <dbReference type="Google" id="ProtNLM"/>
    </source>
</evidence>
<organism evidence="1 2">
    <name type="scientific">Candidatus Nomurabacteria bacterium RIFCSPLOWO2_01_FULL_36_10b</name>
    <dbReference type="NCBI Taxonomy" id="1801766"/>
    <lineage>
        <taxon>Bacteria</taxon>
        <taxon>Candidatus Nomuraibacteriota</taxon>
    </lineage>
</organism>
<name>A0A1F6WQG3_9BACT</name>
<gene>
    <name evidence="1" type="ORF">A2997_01280</name>
</gene>
<dbReference type="EMBL" id="MFUQ01000003">
    <property type="protein sequence ID" value="OGI84113.1"/>
    <property type="molecule type" value="Genomic_DNA"/>
</dbReference>
<proteinExistence type="predicted"/>
<comment type="caution">
    <text evidence="1">The sequence shown here is derived from an EMBL/GenBank/DDBJ whole genome shotgun (WGS) entry which is preliminary data.</text>
</comment>
<dbReference type="AlphaFoldDB" id="A0A1F6WQG3"/>
<reference evidence="1 2" key="1">
    <citation type="journal article" date="2016" name="Nat. Commun.">
        <title>Thousands of microbial genomes shed light on interconnected biogeochemical processes in an aquifer system.</title>
        <authorList>
            <person name="Anantharaman K."/>
            <person name="Brown C.T."/>
            <person name="Hug L.A."/>
            <person name="Sharon I."/>
            <person name="Castelle C.J."/>
            <person name="Probst A.J."/>
            <person name="Thomas B.C."/>
            <person name="Singh A."/>
            <person name="Wilkins M.J."/>
            <person name="Karaoz U."/>
            <person name="Brodie E.L."/>
            <person name="Williams K.H."/>
            <person name="Hubbard S.S."/>
            <person name="Banfield J.F."/>
        </authorList>
    </citation>
    <scope>NUCLEOTIDE SEQUENCE [LARGE SCALE GENOMIC DNA]</scope>
</reference>
<accession>A0A1F6WQG3</accession>
<evidence type="ECO:0000313" key="2">
    <source>
        <dbReference type="Proteomes" id="UP000179448"/>
    </source>
</evidence>
<dbReference type="Proteomes" id="UP000179448">
    <property type="component" value="Unassembled WGS sequence"/>
</dbReference>
<evidence type="ECO:0000313" key="1">
    <source>
        <dbReference type="EMBL" id="OGI84113.1"/>
    </source>
</evidence>
<sequence length="65" mass="7920">MSEELNHIYNLATQLTQEMRGLWRIEKYYINDSLSEEEKVFWRGMIDDKKNSIIELRDLLKKTLE</sequence>